<feature type="domain" description="Glycosyltransferase 2-like" evidence="3">
    <location>
        <begin position="38"/>
        <end position="177"/>
    </location>
</feature>
<dbReference type="PANTHER" id="PTHR43685:SF2">
    <property type="entry name" value="GLYCOSYLTRANSFERASE 2-LIKE DOMAIN-CONTAINING PROTEIN"/>
    <property type="match status" value="1"/>
</dbReference>
<name>A0A7C5AM36_9BACT</name>
<sequence length="378" mass="41722">MRISAGLWMQCNPAGDDEEVGPESENSPSLPEELPWVTVIIPCREEERHIGRTLAAVLANDYPRERLEVLVVDGMSADGTRKVIEEFTRAHGFIRLLDNPKKITAAALNLGISQARGEVILRVDSHSAIPPNYISTLVDWQRRTGADNVGGVCINLPGSETAMARAIALAQSHPFGIGDAYFRLGTRIPRWVDTVPFGCFRREVFARVGLFDEDHVRTEDDEFNLRLKKHGGHLLLVPDLKVHYYTRETLSKIGRMYYQYGYFKALVARKLGAVLKLRHLVPSLFLICLLALGLMGLARSGRAPLGLGVLGVYVFVNLLCAAQAAWQAGAGWTVAASLTLVFPTLHFSYGFGFLRGVWDFFILGKKGVPDPGGVPLTR</sequence>
<evidence type="ECO:0000256" key="1">
    <source>
        <dbReference type="SAM" id="MobiDB-lite"/>
    </source>
</evidence>
<feature type="transmembrane region" description="Helical" evidence="2">
    <location>
        <begin position="280"/>
        <end position="298"/>
    </location>
</feature>
<feature type="region of interest" description="Disordered" evidence="1">
    <location>
        <begin position="11"/>
        <end position="30"/>
    </location>
</feature>
<dbReference type="InterPro" id="IPR001173">
    <property type="entry name" value="Glyco_trans_2-like"/>
</dbReference>
<dbReference type="AlphaFoldDB" id="A0A7C5AM36"/>
<protein>
    <submittedName>
        <fullName evidence="4">Glycosyltransferase family 2 protein</fullName>
    </submittedName>
</protein>
<dbReference type="InterPro" id="IPR029044">
    <property type="entry name" value="Nucleotide-diphossugar_trans"/>
</dbReference>
<dbReference type="EMBL" id="DTKJ01000050">
    <property type="protein sequence ID" value="HGZ11988.1"/>
    <property type="molecule type" value="Genomic_DNA"/>
</dbReference>
<accession>A0A7C5AM36</accession>
<keyword evidence="2" id="KW-1133">Transmembrane helix</keyword>
<reference evidence="4" key="1">
    <citation type="journal article" date="2020" name="mSystems">
        <title>Genome- and Community-Level Interaction Insights into Carbon Utilization and Element Cycling Functions of Hydrothermarchaeota in Hydrothermal Sediment.</title>
        <authorList>
            <person name="Zhou Z."/>
            <person name="Liu Y."/>
            <person name="Xu W."/>
            <person name="Pan J."/>
            <person name="Luo Z.H."/>
            <person name="Li M."/>
        </authorList>
    </citation>
    <scope>NUCLEOTIDE SEQUENCE [LARGE SCALE GENOMIC DNA]</scope>
    <source>
        <strain evidence="4">SpSt-853</strain>
    </source>
</reference>
<dbReference type="Pfam" id="PF00535">
    <property type="entry name" value="Glycos_transf_2"/>
    <property type="match status" value="1"/>
</dbReference>
<dbReference type="Gene3D" id="3.90.550.10">
    <property type="entry name" value="Spore Coat Polysaccharide Biosynthesis Protein SpsA, Chain A"/>
    <property type="match status" value="1"/>
</dbReference>
<dbReference type="CDD" id="cd02525">
    <property type="entry name" value="Succinoglycan_BP_ExoA"/>
    <property type="match status" value="1"/>
</dbReference>
<evidence type="ECO:0000256" key="2">
    <source>
        <dbReference type="SAM" id="Phobius"/>
    </source>
</evidence>
<evidence type="ECO:0000313" key="4">
    <source>
        <dbReference type="EMBL" id="HGZ11988.1"/>
    </source>
</evidence>
<dbReference type="PANTHER" id="PTHR43685">
    <property type="entry name" value="GLYCOSYLTRANSFERASE"/>
    <property type="match status" value="1"/>
</dbReference>
<dbReference type="SUPFAM" id="SSF53448">
    <property type="entry name" value="Nucleotide-diphospho-sugar transferases"/>
    <property type="match status" value="1"/>
</dbReference>
<proteinExistence type="predicted"/>
<gene>
    <name evidence="4" type="ORF">ENW48_07190</name>
</gene>
<feature type="transmembrane region" description="Helical" evidence="2">
    <location>
        <begin position="332"/>
        <end position="354"/>
    </location>
</feature>
<comment type="caution">
    <text evidence="4">The sequence shown here is derived from an EMBL/GenBank/DDBJ whole genome shotgun (WGS) entry which is preliminary data.</text>
</comment>
<keyword evidence="2" id="KW-0472">Membrane</keyword>
<keyword evidence="4" id="KW-0808">Transferase</keyword>
<organism evidence="4">
    <name type="scientific">Desulfobacca acetoxidans</name>
    <dbReference type="NCBI Taxonomy" id="60893"/>
    <lineage>
        <taxon>Bacteria</taxon>
        <taxon>Pseudomonadati</taxon>
        <taxon>Thermodesulfobacteriota</taxon>
        <taxon>Desulfobaccia</taxon>
        <taxon>Desulfobaccales</taxon>
        <taxon>Desulfobaccaceae</taxon>
        <taxon>Desulfobacca</taxon>
    </lineage>
</organism>
<keyword evidence="2" id="KW-0812">Transmembrane</keyword>
<dbReference type="InterPro" id="IPR050834">
    <property type="entry name" value="Glycosyltransf_2"/>
</dbReference>
<evidence type="ECO:0000259" key="3">
    <source>
        <dbReference type="Pfam" id="PF00535"/>
    </source>
</evidence>
<feature type="transmembrane region" description="Helical" evidence="2">
    <location>
        <begin position="305"/>
        <end position="326"/>
    </location>
</feature>
<dbReference type="GO" id="GO:0016740">
    <property type="term" value="F:transferase activity"/>
    <property type="evidence" value="ECO:0007669"/>
    <property type="project" value="UniProtKB-KW"/>
</dbReference>